<dbReference type="EC" id="4.2.1.40" evidence="3"/>
<dbReference type="Proteomes" id="UP000033618">
    <property type="component" value="Unassembled WGS sequence"/>
</dbReference>
<comment type="caution">
    <text evidence="5">The sequence shown here is derived from an EMBL/GenBank/DDBJ whole genome shotgun (WGS) entry which is preliminary data.</text>
</comment>
<dbReference type="Pfam" id="PF02746">
    <property type="entry name" value="MR_MLE_N"/>
    <property type="match status" value="1"/>
</dbReference>
<dbReference type="InterPro" id="IPR036849">
    <property type="entry name" value="Enolase-like_C_sf"/>
</dbReference>
<dbReference type="InterPro" id="IPR029017">
    <property type="entry name" value="Enolase-like_N"/>
</dbReference>
<evidence type="ECO:0000256" key="1">
    <source>
        <dbReference type="ARBA" id="ARBA00001426"/>
    </source>
</evidence>
<dbReference type="SUPFAM" id="SSF51604">
    <property type="entry name" value="Enolase C-terminal domain-like"/>
    <property type="match status" value="1"/>
</dbReference>
<dbReference type="AlphaFoldDB" id="A0A0F5JY99"/>
<evidence type="ECO:0000256" key="3">
    <source>
        <dbReference type="ARBA" id="ARBA00011973"/>
    </source>
</evidence>
<dbReference type="PATRIC" id="fig|28092.6.peg.3480"/>
<evidence type="ECO:0000259" key="4">
    <source>
        <dbReference type="SMART" id="SM00922"/>
    </source>
</evidence>
<name>A0A0F5JY99_9BURK</name>
<dbReference type="PANTHER" id="PTHR48080:SF4">
    <property type="entry name" value="GLUCARATE DEHYDRATASE"/>
    <property type="match status" value="1"/>
</dbReference>
<dbReference type="Pfam" id="PF13378">
    <property type="entry name" value="MR_MLE_C"/>
    <property type="match status" value="1"/>
</dbReference>
<sequence length="423" mass="46436">MQIASIKVTPIAFKDPPLLNAAGIHEPFALRSIIEIETRGGAIGLGETYGDLPFVQMLEQMAARLHGHAVTDLNGLRALAQKVADAALQGYPDPKRPPPGSDPARAVAKLYGAFEVAFLDAHARHLGIPLCELLGGAVRREVPYSAYLFFKYAQHADCPYEPDSWGAALEPAQVVAQARRMIDQYGFRSIKLKAGALPVEREAETLRALHAAFPGYPLRIDPNGNWSLATAHRLGAELGNILEYFEDPAPTLEDMSTLHRDTGLLLATNMVVCDFNAFRRNLTLNGVQVILSDHHYWGGLRDTQLLARMCELHGIGLSMHSNSHLGISLMAMTHLGAAIPQINYDCDTHYPWQEEEIIAGGKIPIVDGKVSVTNSPGLGVTIDQDALAQLHAQYMRCGITHRDDGAEMTKYQPDYLQRSRPHF</sequence>
<reference evidence="5 6" key="1">
    <citation type="submission" date="2015-03" db="EMBL/GenBank/DDBJ databases">
        <title>Draft Genome Sequence of Burkholderia andropogonis type strain ICMP2807, isolated from Sorghum bicolor.</title>
        <authorList>
            <person name="Lopes-Santos L."/>
            <person name="Castro D.B."/>
            <person name="Ottoboni L.M."/>
            <person name="Park D."/>
            <person name="Weirc B.S."/>
            <person name="Destefano S.A."/>
        </authorList>
    </citation>
    <scope>NUCLEOTIDE SEQUENCE [LARGE SCALE GENOMIC DNA]</scope>
    <source>
        <strain evidence="5 6">ICMP2807</strain>
    </source>
</reference>
<accession>A0A0F5JY99</accession>
<dbReference type="InterPro" id="IPR034593">
    <property type="entry name" value="DgoD-like"/>
</dbReference>
<protein>
    <recommendedName>
        <fullName evidence="3">glucarate dehydratase</fullName>
        <ecNumber evidence="3">4.2.1.40</ecNumber>
    </recommendedName>
</protein>
<evidence type="ECO:0000313" key="6">
    <source>
        <dbReference type="Proteomes" id="UP000033618"/>
    </source>
</evidence>
<keyword evidence="6" id="KW-1185">Reference proteome</keyword>
<dbReference type="Gene3D" id="3.30.390.10">
    <property type="entry name" value="Enolase-like, N-terminal domain"/>
    <property type="match status" value="1"/>
</dbReference>
<gene>
    <name evidence="5" type="ORF">WM40_14730</name>
</gene>
<dbReference type="STRING" id="28092.WM40_14730"/>
<feature type="domain" description="Mandelate racemase/muconate lactonizing enzyme C-terminal" evidence="4">
    <location>
        <begin position="171"/>
        <end position="265"/>
    </location>
</feature>
<evidence type="ECO:0000313" key="5">
    <source>
        <dbReference type="EMBL" id="KKB62861.1"/>
    </source>
</evidence>
<dbReference type="GO" id="GO:0008872">
    <property type="term" value="F:glucarate dehydratase activity"/>
    <property type="evidence" value="ECO:0007669"/>
    <property type="project" value="UniProtKB-EC"/>
</dbReference>
<proteinExistence type="predicted"/>
<dbReference type="InterPro" id="IPR013341">
    <property type="entry name" value="Mandelate_racemase_N_dom"/>
</dbReference>
<dbReference type="InterPro" id="IPR013342">
    <property type="entry name" value="Mandelate_racemase_C"/>
</dbReference>
<dbReference type="InterPro" id="IPR029065">
    <property type="entry name" value="Enolase_C-like"/>
</dbReference>
<comment type="pathway">
    <text evidence="2">Carbohydrate acid metabolism; D-glucarate degradation; 2,5-dioxopentanoate from D-glucarate: step 1/2.</text>
</comment>
<dbReference type="SUPFAM" id="SSF54826">
    <property type="entry name" value="Enolase N-terminal domain-like"/>
    <property type="match status" value="1"/>
</dbReference>
<evidence type="ECO:0000256" key="2">
    <source>
        <dbReference type="ARBA" id="ARBA00005183"/>
    </source>
</evidence>
<dbReference type="SMART" id="SM00922">
    <property type="entry name" value="MR_MLE"/>
    <property type="match status" value="1"/>
</dbReference>
<dbReference type="PANTHER" id="PTHR48080">
    <property type="entry name" value="D-GALACTONATE DEHYDRATASE-RELATED"/>
    <property type="match status" value="1"/>
</dbReference>
<dbReference type="OrthoDB" id="193563at2"/>
<dbReference type="EMBL" id="LAQU01000015">
    <property type="protein sequence ID" value="KKB62861.1"/>
    <property type="molecule type" value="Genomic_DNA"/>
</dbReference>
<dbReference type="SFLD" id="SFLDG00055">
    <property type="entry name" value="glucarate_dehydratase"/>
    <property type="match status" value="1"/>
</dbReference>
<comment type="catalytic activity">
    <reaction evidence="1">
        <text>D-glucarate = 5-dehydro-4-deoxy-D-glucarate + H2O</text>
        <dbReference type="Rhea" id="RHEA:14573"/>
        <dbReference type="ChEBI" id="CHEBI:15377"/>
        <dbReference type="ChEBI" id="CHEBI:30612"/>
        <dbReference type="ChEBI" id="CHEBI:42819"/>
        <dbReference type="EC" id="4.2.1.40"/>
    </reaction>
</comment>
<organism evidence="5 6">
    <name type="scientific">Robbsia andropogonis</name>
    <dbReference type="NCBI Taxonomy" id="28092"/>
    <lineage>
        <taxon>Bacteria</taxon>
        <taxon>Pseudomonadati</taxon>
        <taxon>Pseudomonadota</taxon>
        <taxon>Betaproteobacteria</taxon>
        <taxon>Burkholderiales</taxon>
        <taxon>Burkholderiaceae</taxon>
        <taxon>Robbsia</taxon>
    </lineage>
</organism>
<dbReference type="Gene3D" id="3.20.20.120">
    <property type="entry name" value="Enolase-like C-terminal domain"/>
    <property type="match status" value="1"/>
</dbReference>
<dbReference type="SFLD" id="SFLDS00001">
    <property type="entry name" value="Enolase"/>
    <property type="match status" value="1"/>
</dbReference>